<protein>
    <submittedName>
        <fullName evidence="1">Uncharacterized protein</fullName>
    </submittedName>
</protein>
<dbReference type="Proteomes" id="UP001055879">
    <property type="component" value="Linkage Group LG05"/>
</dbReference>
<organism evidence="1 2">
    <name type="scientific">Arctium lappa</name>
    <name type="common">Greater burdock</name>
    <name type="synonym">Lappa major</name>
    <dbReference type="NCBI Taxonomy" id="4217"/>
    <lineage>
        <taxon>Eukaryota</taxon>
        <taxon>Viridiplantae</taxon>
        <taxon>Streptophyta</taxon>
        <taxon>Embryophyta</taxon>
        <taxon>Tracheophyta</taxon>
        <taxon>Spermatophyta</taxon>
        <taxon>Magnoliopsida</taxon>
        <taxon>eudicotyledons</taxon>
        <taxon>Gunneridae</taxon>
        <taxon>Pentapetalae</taxon>
        <taxon>asterids</taxon>
        <taxon>campanulids</taxon>
        <taxon>Asterales</taxon>
        <taxon>Asteraceae</taxon>
        <taxon>Carduoideae</taxon>
        <taxon>Cardueae</taxon>
        <taxon>Arctiinae</taxon>
        <taxon>Arctium</taxon>
    </lineage>
</organism>
<evidence type="ECO:0000313" key="2">
    <source>
        <dbReference type="Proteomes" id="UP001055879"/>
    </source>
</evidence>
<comment type="caution">
    <text evidence="1">The sequence shown here is derived from an EMBL/GenBank/DDBJ whole genome shotgun (WGS) entry which is preliminary data.</text>
</comment>
<reference evidence="2" key="1">
    <citation type="journal article" date="2022" name="Mol. Ecol. Resour.">
        <title>The genomes of chicory, endive, great burdock and yacon provide insights into Asteraceae palaeo-polyploidization history and plant inulin production.</title>
        <authorList>
            <person name="Fan W."/>
            <person name="Wang S."/>
            <person name="Wang H."/>
            <person name="Wang A."/>
            <person name="Jiang F."/>
            <person name="Liu H."/>
            <person name="Zhao H."/>
            <person name="Xu D."/>
            <person name="Zhang Y."/>
        </authorList>
    </citation>
    <scope>NUCLEOTIDE SEQUENCE [LARGE SCALE GENOMIC DNA]</scope>
    <source>
        <strain evidence="2">cv. Niubang</strain>
    </source>
</reference>
<accession>A0ACB9C283</accession>
<dbReference type="EMBL" id="CM042051">
    <property type="protein sequence ID" value="KAI3728353.1"/>
    <property type="molecule type" value="Genomic_DNA"/>
</dbReference>
<gene>
    <name evidence="1" type="ORF">L6452_16987</name>
</gene>
<reference evidence="1 2" key="2">
    <citation type="journal article" date="2022" name="Mol. Ecol. Resour.">
        <title>The genomes of chicory, endive, great burdock and yacon provide insights into Asteraceae paleo-polyploidization history and plant inulin production.</title>
        <authorList>
            <person name="Fan W."/>
            <person name="Wang S."/>
            <person name="Wang H."/>
            <person name="Wang A."/>
            <person name="Jiang F."/>
            <person name="Liu H."/>
            <person name="Zhao H."/>
            <person name="Xu D."/>
            <person name="Zhang Y."/>
        </authorList>
    </citation>
    <scope>NUCLEOTIDE SEQUENCE [LARGE SCALE GENOMIC DNA]</scope>
    <source>
        <strain evidence="2">cv. Niubang</strain>
    </source>
</reference>
<evidence type="ECO:0000313" key="1">
    <source>
        <dbReference type="EMBL" id="KAI3728353.1"/>
    </source>
</evidence>
<sequence>MNEDEHHAEKKSVIKEVKEKAKKIKNSRIPSQSMDMVMAVMIIIIMTMMMKKWNKTQKSMVHPKISSTLVANSTRLALLVDSTIIELFICDSAIIGDLDLTYHMPGMEYIENGGFLKDIPLLEEVVVMEGAAHFINQEKPHEINNHIF</sequence>
<keyword evidence="2" id="KW-1185">Reference proteome</keyword>
<name>A0ACB9C283_ARCLA</name>
<proteinExistence type="predicted"/>